<dbReference type="EMBL" id="AP026866">
    <property type="protein sequence ID" value="BDS08953.1"/>
    <property type="molecule type" value="Genomic_DNA"/>
</dbReference>
<feature type="transmembrane region" description="Helical" evidence="1">
    <location>
        <begin position="315"/>
        <end position="333"/>
    </location>
</feature>
<protein>
    <recommendedName>
        <fullName evidence="3">Cell envelope integrity protein CreD</fullName>
    </recommendedName>
</protein>
<reference evidence="2" key="1">
    <citation type="submission" date="2024-07" db="EMBL/GenBank/DDBJ databases">
        <title>Complete genome sequence of Verrucomicrobiaceae bacterium NT6N.</title>
        <authorList>
            <person name="Huang C."/>
            <person name="Takami H."/>
            <person name="Hamasaki K."/>
        </authorList>
    </citation>
    <scope>NUCLEOTIDE SEQUENCE</scope>
    <source>
        <strain evidence="2">NT6N</strain>
    </source>
</reference>
<name>A0AAT9FSN4_9BACT</name>
<feature type="transmembrane region" description="Helical" evidence="1">
    <location>
        <begin position="367"/>
        <end position="386"/>
    </location>
</feature>
<feature type="transmembrane region" description="Helical" evidence="1">
    <location>
        <begin position="256"/>
        <end position="279"/>
    </location>
</feature>
<dbReference type="KEGG" id="osu:NT6N_39930"/>
<keyword evidence="1" id="KW-1133">Transmembrane helix</keyword>
<evidence type="ECO:0000256" key="1">
    <source>
        <dbReference type="SAM" id="Phobius"/>
    </source>
</evidence>
<gene>
    <name evidence="2" type="ORF">NT6N_39930</name>
</gene>
<feature type="transmembrane region" description="Helical" evidence="1">
    <location>
        <begin position="340"/>
        <end position="361"/>
    </location>
</feature>
<evidence type="ECO:0000313" key="2">
    <source>
        <dbReference type="EMBL" id="BDS08953.1"/>
    </source>
</evidence>
<dbReference type="AlphaFoldDB" id="A0AAT9FSN4"/>
<feature type="transmembrane region" description="Helical" evidence="1">
    <location>
        <begin position="12"/>
        <end position="34"/>
    </location>
</feature>
<evidence type="ECO:0008006" key="3">
    <source>
        <dbReference type="Google" id="ProtNLM"/>
    </source>
</evidence>
<proteinExistence type="predicted"/>
<keyword evidence="1" id="KW-0472">Membrane</keyword>
<dbReference type="InterPro" id="IPR010364">
    <property type="entry name" value="Uncharacterised_IM_CreD"/>
</dbReference>
<dbReference type="Pfam" id="PF06123">
    <property type="entry name" value="CreD"/>
    <property type="match status" value="1"/>
</dbReference>
<organism evidence="2">
    <name type="scientific">Oceaniferula spumae</name>
    <dbReference type="NCBI Taxonomy" id="2979115"/>
    <lineage>
        <taxon>Bacteria</taxon>
        <taxon>Pseudomonadati</taxon>
        <taxon>Verrucomicrobiota</taxon>
        <taxon>Verrucomicrobiia</taxon>
        <taxon>Verrucomicrobiales</taxon>
        <taxon>Verrucomicrobiaceae</taxon>
        <taxon>Oceaniferula</taxon>
    </lineage>
</organism>
<keyword evidence="1" id="KW-0812">Transmembrane</keyword>
<accession>A0AAT9FSN4</accession>
<sequence>MKSNTISFKHILAIGFILGGATLAWVFLGGAMTARTSTAHGKNSESVTNLWGPAQGQSHPSVWYLSPTGQSGRKYIQPTASNIDIKLDFEPKKKGLAWNRTYNADFTATYTIPNPTPIEQTVYIAFPLPSENSSFNNFEFTLGEKKSQQQTPRGGVIEEATTIPAGGEVQLKIAYQSRGIDRWIYRLGDIDRISNFQLEMETSFAEIDFPDGASSPTDREFDAATNTWKLQWNYPDVIHPQEIGMDMPKVLNPGPIAARMSFFAPVSLLFFFAVLLILGAVKGLNLHPMNYFFLAAGFFSFQILFAYLVDLLPLHYSFIIASLVSLVLVGCYVRAVAGMALLKIALPAQFAYLVLFSYSFFFDGLSGLTITIGAIATLALLMIYTAKMDWSEIFVTRGRRKAVTPPPLAQ</sequence>
<feature type="transmembrane region" description="Helical" evidence="1">
    <location>
        <begin position="291"/>
        <end position="309"/>
    </location>
</feature>